<organism evidence="4 5">
    <name type="scientific">Acanthopleuribacter pedis</name>
    <dbReference type="NCBI Taxonomy" id="442870"/>
    <lineage>
        <taxon>Bacteria</taxon>
        <taxon>Pseudomonadati</taxon>
        <taxon>Acidobacteriota</taxon>
        <taxon>Holophagae</taxon>
        <taxon>Acanthopleuribacterales</taxon>
        <taxon>Acanthopleuribacteraceae</taxon>
        <taxon>Acanthopleuribacter</taxon>
    </lineage>
</organism>
<dbReference type="SUPFAM" id="SSF51735">
    <property type="entry name" value="NAD(P)-binding Rossmann-fold domains"/>
    <property type="match status" value="1"/>
</dbReference>
<dbReference type="EMBL" id="JAFREP010000016">
    <property type="protein sequence ID" value="MBO1320188.1"/>
    <property type="molecule type" value="Genomic_DNA"/>
</dbReference>
<dbReference type="Gene3D" id="3.40.50.720">
    <property type="entry name" value="NAD(P)-binding Rossmann-like Domain"/>
    <property type="match status" value="1"/>
</dbReference>
<dbReference type="InterPro" id="IPR010099">
    <property type="entry name" value="SDR39U1"/>
</dbReference>
<feature type="domain" description="NAD-dependent epimerase/dehydratase" evidence="2">
    <location>
        <begin position="4"/>
        <end position="219"/>
    </location>
</feature>
<dbReference type="RefSeq" id="WP_207860142.1">
    <property type="nucleotide sequence ID" value="NZ_JAFREP010000016.1"/>
</dbReference>
<comment type="similarity">
    <text evidence="1">Belongs to the NAD(P)-dependent epimerase/dehydratase family. SDR39U1 subfamily.</text>
</comment>
<evidence type="ECO:0000259" key="2">
    <source>
        <dbReference type="Pfam" id="PF01370"/>
    </source>
</evidence>
<dbReference type="PANTHER" id="PTHR11092:SF0">
    <property type="entry name" value="EPIMERASE FAMILY PROTEIN SDR39U1"/>
    <property type="match status" value="1"/>
</dbReference>
<dbReference type="InterPro" id="IPR036291">
    <property type="entry name" value="NAD(P)-bd_dom_sf"/>
</dbReference>
<keyword evidence="5" id="KW-1185">Reference proteome</keyword>
<evidence type="ECO:0000259" key="3">
    <source>
        <dbReference type="Pfam" id="PF08338"/>
    </source>
</evidence>
<dbReference type="Proteomes" id="UP000664417">
    <property type="component" value="Unassembled WGS sequence"/>
</dbReference>
<proteinExistence type="inferred from homology"/>
<dbReference type="InterPro" id="IPR001509">
    <property type="entry name" value="Epimerase_deHydtase"/>
</dbReference>
<dbReference type="NCBIfam" id="TIGR01777">
    <property type="entry name" value="yfcH"/>
    <property type="match status" value="1"/>
</dbReference>
<evidence type="ECO:0000313" key="4">
    <source>
        <dbReference type="EMBL" id="MBO1320188.1"/>
    </source>
</evidence>
<evidence type="ECO:0000313" key="5">
    <source>
        <dbReference type="Proteomes" id="UP000664417"/>
    </source>
</evidence>
<gene>
    <name evidence="4" type="ORF">J3U88_17060</name>
</gene>
<dbReference type="AlphaFoldDB" id="A0A8J7U574"/>
<dbReference type="Pfam" id="PF08338">
    <property type="entry name" value="DUF1731"/>
    <property type="match status" value="1"/>
</dbReference>
<dbReference type="InterPro" id="IPR013549">
    <property type="entry name" value="DUF1731"/>
</dbReference>
<evidence type="ECO:0000256" key="1">
    <source>
        <dbReference type="ARBA" id="ARBA00009353"/>
    </source>
</evidence>
<name>A0A8J7U574_9BACT</name>
<reference evidence="4" key="1">
    <citation type="submission" date="2021-03" db="EMBL/GenBank/DDBJ databases">
        <authorList>
            <person name="Wang G."/>
        </authorList>
    </citation>
    <scope>NUCLEOTIDE SEQUENCE</scope>
    <source>
        <strain evidence="4">KCTC 12899</strain>
    </source>
</reference>
<accession>A0A8J7U574</accession>
<feature type="domain" description="DUF1731" evidence="3">
    <location>
        <begin position="253"/>
        <end position="299"/>
    </location>
</feature>
<protein>
    <submittedName>
        <fullName evidence="4">TIGR01777 family oxidoreductase</fullName>
    </submittedName>
</protein>
<sequence>MKIAIGGASGMIGKQLVAHLQTRGFHIYQLVRPGRSHTGFDKVSTIVWDPANGDLDKEHLEGLDAVIHLGGETITGTWTETKKKRILDSRVKSTTLLATTMAKLKRKPTVFACASAIGYYDQTDYNRPLDESAPQGGGFLAEVGAAWEAATQPAADAGIRVVNMRIGIVLDTQGGALKEMLTPFKMGVGGVVGSGKQMMSWITTEDVVRAITFCTSNPNLSGPVNLVAPDAATNKRFTKTLGKVLGRPTFIPVPGLAVSLLFGEMGRTLILSGAHVVPRKLEEAGFNFKTAGLEAGLKHALSKA</sequence>
<comment type="caution">
    <text evidence="4">The sequence shown here is derived from an EMBL/GenBank/DDBJ whole genome shotgun (WGS) entry which is preliminary data.</text>
</comment>
<dbReference type="Pfam" id="PF01370">
    <property type="entry name" value="Epimerase"/>
    <property type="match status" value="1"/>
</dbReference>
<dbReference type="PANTHER" id="PTHR11092">
    <property type="entry name" value="SUGAR NUCLEOTIDE EPIMERASE RELATED"/>
    <property type="match status" value="1"/>
</dbReference>